<proteinExistence type="inferred from homology"/>
<comment type="caution">
    <text evidence="11">The sequence shown here is derived from an EMBL/GenBank/DDBJ whole genome shotgun (WGS) entry which is preliminary data.</text>
</comment>
<dbReference type="InterPro" id="IPR021109">
    <property type="entry name" value="Peptidase_aspartic_dom_sf"/>
</dbReference>
<dbReference type="SUPFAM" id="SSF50630">
    <property type="entry name" value="Acid proteases"/>
    <property type="match status" value="1"/>
</dbReference>
<dbReference type="GO" id="GO:0004190">
    <property type="term" value="F:aspartic-type endopeptidase activity"/>
    <property type="evidence" value="ECO:0007669"/>
    <property type="project" value="UniProtKB-KW"/>
</dbReference>
<dbReference type="Gene3D" id="2.40.70.10">
    <property type="entry name" value="Acid Proteases"/>
    <property type="match status" value="2"/>
</dbReference>
<feature type="active site" evidence="6">
    <location>
        <position position="78"/>
    </location>
</feature>
<evidence type="ECO:0000256" key="5">
    <source>
        <dbReference type="ARBA" id="ARBA00022801"/>
    </source>
</evidence>
<name>A0AAV9Q840_9PEZI</name>
<keyword evidence="4 8" id="KW-0064">Aspartyl protease</keyword>
<evidence type="ECO:0000256" key="7">
    <source>
        <dbReference type="PIRSR" id="PIRSR601461-2"/>
    </source>
</evidence>
<evidence type="ECO:0000256" key="8">
    <source>
        <dbReference type="RuleBase" id="RU000454"/>
    </source>
</evidence>
<dbReference type="InterPro" id="IPR001461">
    <property type="entry name" value="Aspartic_peptidase_A1"/>
</dbReference>
<dbReference type="InterPro" id="IPR001969">
    <property type="entry name" value="Aspartic_peptidase_AS"/>
</dbReference>
<dbReference type="GO" id="GO:0006508">
    <property type="term" value="P:proteolysis"/>
    <property type="evidence" value="ECO:0007669"/>
    <property type="project" value="UniProtKB-KW"/>
</dbReference>
<evidence type="ECO:0000256" key="6">
    <source>
        <dbReference type="PIRSR" id="PIRSR601461-1"/>
    </source>
</evidence>
<dbReference type="Proteomes" id="UP001345827">
    <property type="component" value="Unassembled WGS sequence"/>
</dbReference>
<dbReference type="EMBL" id="JAXLQG010000007">
    <property type="protein sequence ID" value="KAK5537509.1"/>
    <property type="molecule type" value="Genomic_DNA"/>
</dbReference>
<dbReference type="Pfam" id="PF00026">
    <property type="entry name" value="Asp"/>
    <property type="match status" value="1"/>
</dbReference>
<evidence type="ECO:0000256" key="4">
    <source>
        <dbReference type="ARBA" id="ARBA00022750"/>
    </source>
</evidence>
<evidence type="ECO:0000259" key="10">
    <source>
        <dbReference type="PROSITE" id="PS51767"/>
    </source>
</evidence>
<reference evidence="11 12" key="1">
    <citation type="submission" date="2023-06" db="EMBL/GenBank/DDBJ databases">
        <title>Black Yeasts Isolated from many extreme environments.</title>
        <authorList>
            <person name="Coleine C."/>
            <person name="Stajich J.E."/>
            <person name="Selbmann L."/>
        </authorList>
    </citation>
    <scope>NUCLEOTIDE SEQUENCE [LARGE SCALE GENOMIC DNA]</scope>
    <source>
        <strain evidence="11 12">CCFEE 5887</strain>
    </source>
</reference>
<evidence type="ECO:0000256" key="3">
    <source>
        <dbReference type="ARBA" id="ARBA00022729"/>
    </source>
</evidence>
<evidence type="ECO:0000256" key="9">
    <source>
        <dbReference type="SAM" id="SignalP"/>
    </source>
</evidence>
<organism evidence="11 12">
    <name type="scientific">Vermiconidia calcicola</name>
    <dbReference type="NCBI Taxonomy" id="1690605"/>
    <lineage>
        <taxon>Eukaryota</taxon>
        <taxon>Fungi</taxon>
        <taxon>Dikarya</taxon>
        <taxon>Ascomycota</taxon>
        <taxon>Pezizomycotina</taxon>
        <taxon>Dothideomycetes</taxon>
        <taxon>Dothideomycetidae</taxon>
        <taxon>Mycosphaerellales</taxon>
        <taxon>Extremaceae</taxon>
        <taxon>Vermiconidia</taxon>
    </lineage>
</organism>
<dbReference type="InterPro" id="IPR033876">
    <property type="entry name" value="SAP-like"/>
</dbReference>
<comment type="similarity">
    <text evidence="1 8">Belongs to the peptidase A1 family.</text>
</comment>
<dbReference type="PANTHER" id="PTHR47966">
    <property type="entry name" value="BETA-SITE APP-CLEAVING ENZYME, ISOFORM A-RELATED"/>
    <property type="match status" value="1"/>
</dbReference>
<sequence>MQFLKSLAIITLVAPCFASPGYLKLDVHRQPRHGSHLARRANVDGTIDALLTQNTNKLEYLVNITIGTPPQSLAVTLDTGSSDLWVPAASSQFCEQGKCDDGTFVPSKSSTYDVVEQGGFNITYAAPGDTDAGDWATDTVTVGGSPSIAQQQIGVAFSLADPHGVMGVGYDTNEAENEASNGVYPSVMDNLKSNGIIDRKAYSLYLNDLQANTGAIIFGGVDTTKYTGELVVLPLQDGPYGFVAEFYVTLTGVSFTDHTGSTTQVTPQGYAQAVLLDSGTSATLLTDDVFSALANGFGAVDLGEEDYVVPCRYAGVNGSINYSFGGEGGVTISVPISQVVGNLDIPGDQFSDADGACEFGLGPPIQGFSILGDTFLRSAYAVFDIGNNLAALAQAAENMTDTSSIAAMPSGTSIPGASITATAAGTQLSGAAATAPPAVPTASAKGTTLVLAGTPTFNLGVSPTKGSSGATSSSSSGRAHAAAPTAALLGLGLAAGILAV</sequence>
<accession>A0AAV9Q840</accession>
<feature type="active site" evidence="6">
    <location>
        <position position="277"/>
    </location>
</feature>
<keyword evidence="2 8" id="KW-0645">Protease</keyword>
<dbReference type="PROSITE" id="PS51767">
    <property type="entry name" value="PEPTIDASE_A1"/>
    <property type="match status" value="1"/>
</dbReference>
<evidence type="ECO:0000256" key="1">
    <source>
        <dbReference type="ARBA" id="ARBA00007447"/>
    </source>
</evidence>
<feature type="chain" id="PRO_5043754265" description="Peptidase A1 domain-containing protein" evidence="9">
    <location>
        <begin position="19"/>
        <end position="500"/>
    </location>
</feature>
<evidence type="ECO:0000313" key="11">
    <source>
        <dbReference type="EMBL" id="KAK5537509.1"/>
    </source>
</evidence>
<dbReference type="PRINTS" id="PR00792">
    <property type="entry name" value="PEPSIN"/>
</dbReference>
<keyword evidence="12" id="KW-1185">Reference proteome</keyword>
<dbReference type="AlphaFoldDB" id="A0AAV9Q840"/>
<dbReference type="PANTHER" id="PTHR47966:SF65">
    <property type="entry name" value="ASPARTIC-TYPE ENDOPEPTIDASE"/>
    <property type="match status" value="1"/>
</dbReference>
<evidence type="ECO:0000313" key="12">
    <source>
        <dbReference type="Proteomes" id="UP001345827"/>
    </source>
</evidence>
<feature type="disulfide bond" evidence="7">
    <location>
        <begin position="311"/>
        <end position="357"/>
    </location>
</feature>
<keyword evidence="7" id="KW-1015">Disulfide bond</keyword>
<keyword evidence="3 9" id="KW-0732">Signal</keyword>
<feature type="domain" description="Peptidase A1" evidence="10">
    <location>
        <begin position="60"/>
        <end position="393"/>
    </location>
</feature>
<feature type="signal peptide" evidence="9">
    <location>
        <begin position="1"/>
        <end position="18"/>
    </location>
</feature>
<dbReference type="InterPro" id="IPR033121">
    <property type="entry name" value="PEPTIDASE_A1"/>
</dbReference>
<keyword evidence="5 8" id="KW-0378">Hydrolase</keyword>
<evidence type="ECO:0000256" key="2">
    <source>
        <dbReference type="ARBA" id="ARBA00022670"/>
    </source>
</evidence>
<gene>
    <name evidence="11" type="ORF">LTR25_004761</name>
</gene>
<dbReference type="PROSITE" id="PS00141">
    <property type="entry name" value="ASP_PROTEASE"/>
    <property type="match status" value="2"/>
</dbReference>
<dbReference type="CDD" id="cd05474">
    <property type="entry name" value="SAP_like"/>
    <property type="match status" value="1"/>
</dbReference>
<protein>
    <recommendedName>
        <fullName evidence="10">Peptidase A1 domain-containing protein</fullName>
    </recommendedName>
</protein>